<organism evidence="2 4">
    <name type="scientific">Aspergillus hiratsukae</name>
    <dbReference type="NCBI Taxonomy" id="1194566"/>
    <lineage>
        <taxon>Eukaryota</taxon>
        <taxon>Fungi</taxon>
        <taxon>Dikarya</taxon>
        <taxon>Ascomycota</taxon>
        <taxon>Pezizomycotina</taxon>
        <taxon>Eurotiomycetes</taxon>
        <taxon>Eurotiomycetidae</taxon>
        <taxon>Eurotiales</taxon>
        <taxon>Aspergillaceae</taxon>
        <taxon>Aspergillus</taxon>
        <taxon>Aspergillus subgen. Fumigati</taxon>
    </lineage>
</organism>
<proteinExistence type="predicted"/>
<dbReference type="EMBL" id="JACBAD010002053">
    <property type="protein sequence ID" value="KAF7119028.1"/>
    <property type="molecule type" value="Genomic_DNA"/>
</dbReference>
<dbReference type="Proteomes" id="UP000662466">
    <property type="component" value="Unassembled WGS sequence"/>
</dbReference>
<evidence type="ECO:0000313" key="2">
    <source>
        <dbReference type="EMBL" id="KAF7166727.1"/>
    </source>
</evidence>
<name>A0A8H6Q6C2_9EURO</name>
<evidence type="ECO:0000313" key="4">
    <source>
        <dbReference type="Proteomes" id="UP000662466"/>
    </source>
</evidence>
<reference evidence="2" key="1">
    <citation type="submission" date="2020-06" db="EMBL/GenBank/DDBJ databases">
        <title>Draft genome sequences of strains closely related to Aspergillus parafelis and Aspergillus hiratsukae.</title>
        <authorList>
            <person name="Dos Santos R.A.C."/>
            <person name="Rivero-Menendez O."/>
            <person name="Steenwyk J.L."/>
            <person name="Mead M.E."/>
            <person name="Goldman G.H."/>
            <person name="Alastruey-Izquierdo A."/>
            <person name="Rokas A."/>
        </authorList>
    </citation>
    <scope>NUCLEOTIDE SEQUENCE</scope>
    <source>
        <strain evidence="1">CNM-CM5793</strain>
        <strain evidence="2">CNM-CM6106</strain>
    </source>
</reference>
<keyword evidence="3" id="KW-1185">Reference proteome</keyword>
<dbReference type="OrthoDB" id="5396831at2759"/>
<protein>
    <submittedName>
        <fullName evidence="2">Uncharacterized protein</fullName>
    </submittedName>
</protein>
<sequence>MAIILAGGIPLTIRLHPTRLCPSELQEETKGWLQFIREEWRPTSNVEDEVRQRRGLVEKWAAASQDFRDSYQLRAPSPSSPLDYPASALAQEPQLDKRFVCLAPVDRQTNPRNYIRLLKFLILLYVHQDEWNGVHPFDLTGAGQAPGCNIPAFVAVNPSATGLSAQGNSPGLAHVLPALFLETADLHAISMTRSGTVVSQTALDTPAVSELAQSGIGGHEQYNQPLDMDLPILDILESAKQRGEFLFKVYGSRELWSRIIEQSAPGYLELEARGQELDFDLASLLSID</sequence>
<dbReference type="AlphaFoldDB" id="A0A8H6Q6C2"/>
<evidence type="ECO:0000313" key="3">
    <source>
        <dbReference type="Proteomes" id="UP000630445"/>
    </source>
</evidence>
<comment type="caution">
    <text evidence="2">The sequence shown here is derived from an EMBL/GenBank/DDBJ whole genome shotgun (WGS) entry which is preliminary data.</text>
</comment>
<gene>
    <name evidence="1" type="ORF">CNMCM5793_008668</name>
    <name evidence="2" type="ORF">CNMCM6106_002414</name>
</gene>
<dbReference type="Proteomes" id="UP000630445">
    <property type="component" value="Unassembled WGS sequence"/>
</dbReference>
<accession>A0A8H6Q6C2</accession>
<evidence type="ECO:0000313" key="1">
    <source>
        <dbReference type="EMBL" id="KAF7119028.1"/>
    </source>
</evidence>
<dbReference type="EMBL" id="JACBAF010002133">
    <property type="protein sequence ID" value="KAF7166727.1"/>
    <property type="molecule type" value="Genomic_DNA"/>
</dbReference>